<evidence type="ECO:0000313" key="5">
    <source>
        <dbReference type="Proteomes" id="UP000490060"/>
    </source>
</evidence>
<organism evidence="4 5">
    <name type="scientific">Tenacibaculum finnmarkense genomovar ulcerans</name>
    <dbReference type="NCBI Taxonomy" id="2781388"/>
    <lineage>
        <taxon>Bacteria</taxon>
        <taxon>Pseudomonadati</taxon>
        <taxon>Bacteroidota</taxon>
        <taxon>Flavobacteriia</taxon>
        <taxon>Flavobacteriales</taxon>
        <taxon>Flavobacteriaceae</taxon>
        <taxon>Tenacibaculum</taxon>
        <taxon>Tenacibaculum finnmarkense</taxon>
    </lineage>
</organism>
<protein>
    <submittedName>
        <fullName evidence="4">Ribosomal RNA adenine dimethylase</fullName>
    </submittedName>
</protein>
<evidence type="ECO:0000259" key="3">
    <source>
        <dbReference type="Pfam" id="PF05175"/>
    </source>
</evidence>
<dbReference type="InterPro" id="IPR007848">
    <property type="entry name" value="Small_mtfrase_dom"/>
</dbReference>
<keyword evidence="1 4" id="KW-0489">Methyltransferase</keyword>
<proteinExistence type="predicted"/>
<keyword evidence="2" id="KW-0949">S-adenosyl-L-methionine</keyword>
<dbReference type="GO" id="GO:0032259">
    <property type="term" value="P:methylation"/>
    <property type="evidence" value="ECO:0007669"/>
    <property type="project" value="UniProtKB-KW"/>
</dbReference>
<dbReference type="CDD" id="cd02440">
    <property type="entry name" value="AdoMet_MTases"/>
    <property type="match status" value="1"/>
</dbReference>
<reference evidence="4 5" key="1">
    <citation type="submission" date="2017-11" db="EMBL/GenBank/DDBJ databases">
        <authorList>
            <person name="Duchaud E."/>
        </authorList>
    </citation>
    <scope>NUCLEOTIDE SEQUENCE [LARGE SCALE GENOMIC DNA]</scope>
    <source>
        <strain evidence="4 5">TNO010</strain>
    </source>
</reference>
<dbReference type="AlphaFoldDB" id="A0A2I2M889"/>
<evidence type="ECO:0000313" key="4">
    <source>
        <dbReference type="EMBL" id="SOU88250.1"/>
    </source>
</evidence>
<dbReference type="EMBL" id="OENE01000007">
    <property type="protein sequence ID" value="SOU88250.1"/>
    <property type="molecule type" value="Genomic_DNA"/>
</dbReference>
<sequence length="201" mass="22878">MSKKFNFFKEAVKNYKTSGTVAPSSKYLANKMLREIDFSKANVIIELGPGNGPITHSILKKLKPEAILICFEINDAFYDELKKIKNPQLIVLKASAEKMAIEIEKLGYKNADHIVSSLPLTIIPKEISHRILVESYNLLSNNGLFIQYQYSLTYYKKLKEVFGSNIKLSFESLNFPPAFIYNCTKSSILDSDKPNRLSENR</sequence>
<keyword evidence="1 4" id="KW-0808">Transferase</keyword>
<gene>
    <name evidence="4" type="ORF">TNO010_150201</name>
</gene>
<dbReference type="InterPro" id="IPR029063">
    <property type="entry name" value="SAM-dependent_MTases_sf"/>
</dbReference>
<dbReference type="SUPFAM" id="SSF53335">
    <property type="entry name" value="S-adenosyl-L-methionine-dependent methyltransferases"/>
    <property type="match status" value="1"/>
</dbReference>
<dbReference type="GeneID" id="86818005"/>
<accession>A0A2I2M889</accession>
<feature type="domain" description="Methyltransferase small" evidence="3">
    <location>
        <begin position="24"/>
        <end position="164"/>
    </location>
</feature>
<dbReference type="Proteomes" id="UP000490060">
    <property type="component" value="Unassembled WGS sequence"/>
</dbReference>
<evidence type="ECO:0000256" key="2">
    <source>
        <dbReference type="ARBA" id="ARBA00022691"/>
    </source>
</evidence>
<dbReference type="GO" id="GO:0008168">
    <property type="term" value="F:methyltransferase activity"/>
    <property type="evidence" value="ECO:0007669"/>
    <property type="project" value="UniProtKB-KW"/>
</dbReference>
<dbReference type="RefSeq" id="WP_058886044.1">
    <property type="nucleotide sequence ID" value="NZ_JAFMUG010000001.1"/>
</dbReference>
<name>A0A2I2M889_9FLAO</name>
<evidence type="ECO:0000256" key="1">
    <source>
        <dbReference type="ARBA" id="ARBA00022603"/>
    </source>
</evidence>
<dbReference type="Gene3D" id="3.40.50.150">
    <property type="entry name" value="Vaccinia Virus protein VP39"/>
    <property type="match status" value="1"/>
</dbReference>
<dbReference type="Pfam" id="PF05175">
    <property type="entry name" value="MTS"/>
    <property type="match status" value="1"/>
</dbReference>